<accession>A0A131XVH9</accession>
<dbReference type="PANTHER" id="PTHR13035:SF0">
    <property type="entry name" value="PROTEIN N-TERMINAL GLUTAMINE AMIDOHYDROLASE"/>
    <property type="match status" value="1"/>
</dbReference>
<dbReference type="Pfam" id="PF09764">
    <property type="entry name" value="Nt_Gln_amidase"/>
    <property type="match status" value="1"/>
</dbReference>
<dbReference type="GO" id="GO:0005634">
    <property type="term" value="C:nucleus"/>
    <property type="evidence" value="ECO:0007669"/>
    <property type="project" value="TreeGrafter"/>
</dbReference>
<comment type="catalytic activity">
    <reaction evidence="7 8">
        <text>N-terminal L-glutaminyl-[protein] + H2O = N-terminal L-glutamyl-[protein] + NH4(+)</text>
        <dbReference type="Rhea" id="RHEA:50680"/>
        <dbReference type="Rhea" id="RHEA-COMP:12668"/>
        <dbReference type="Rhea" id="RHEA-COMP:12777"/>
        <dbReference type="ChEBI" id="CHEBI:15377"/>
        <dbReference type="ChEBI" id="CHEBI:28938"/>
        <dbReference type="ChEBI" id="CHEBI:64721"/>
        <dbReference type="ChEBI" id="CHEBI:64722"/>
        <dbReference type="EC" id="3.5.1.122"/>
    </reaction>
</comment>
<comment type="function">
    <text evidence="1 8">Mediates the side-chain deamidation of N-terminal glutamine residues to glutamate, an important step in N-end rule pathway of protein degradation. Conversion of the resulting N-terminal glutamine to glutamate renders the protein susceptible to arginylation, polyubiquitination and degradation as specified by the N-end rule. Does not act on substrates with internal or C-terminal glutamine and does not act on non-glutamine residues in any position.</text>
</comment>
<evidence type="ECO:0000256" key="7">
    <source>
        <dbReference type="ARBA" id="ARBA00048768"/>
    </source>
</evidence>
<keyword evidence="6 8" id="KW-0378">Hydrolase</keyword>
<evidence type="ECO:0000256" key="6">
    <source>
        <dbReference type="ARBA" id="ARBA00022801"/>
    </source>
</evidence>
<dbReference type="FunFam" id="3.10.620.10:FF:000001">
    <property type="entry name" value="Blast:Protein N-terminal glutamine amidohydrolase"/>
    <property type="match status" value="1"/>
</dbReference>
<feature type="domain" description="Protein N-terminal glutamine amidohydrolase alpha beta roll" evidence="9">
    <location>
        <begin position="19"/>
        <end position="198"/>
    </location>
</feature>
<dbReference type="GO" id="GO:0005829">
    <property type="term" value="C:cytosol"/>
    <property type="evidence" value="ECO:0007669"/>
    <property type="project" value="TreeGrafter"/>
</dbReference>
<comment type="similarity">
    <text evidence="2 8">Belongs to the NTAQ1 family.</text>
</comment>
<evidence type="ECO:0000256" key="1">
    <source>
        <dbReference type="ARBA" id="ARBA00003923"/>
    </source>
</evidence>
<comment type="subunit">
    <text evidence="3 8">Monomer.</text>
</comment>
<evidence type="ECO:0000313" key="10">
    <source>
        <dbReference type="EMBL" id="JAP70218.1"/>
    </source>
</evidence>
<dbReference type="PANTHER" id="PTHR13035">
    <property type="entry name" value="PROTEIN N-TERMINAL GLUTAMINE AMIDOHYDROLASE"/>
    <property type="match status" value="1"/>
</dbReference>
<reference evidence="10" key="1">
    <citation type="submission" date="2016-02" db="EMBL/GenBank/DDBJ databases">
        <title>RNAseq analyses of the midgut from blood- or serum-fed Ixodes ricinus ticks.</title>
        <authorList>
            <person name="Perner J."/>
            <person name="Provaznik J."/>
            <person name="Schrenkova J."/>
            <person name="Urbanova V."/>
            <person name="Ribeiro J.M."/>
            <person name="Kopacek P."/>
        </authorList>
    </citation>
    <scope>NUCLEOTIDE SEQUENCE</scope>
    <source>
        <tissue evidence="10">Gut</tissue>
    </source>
</reference>
<evidence type="ECO:0000256" key="5">
    <source>
        <dbReference type="ARBA" id="ARBA00021247"/>
    </source>
</evidence>
<dbReference type="AlphaFoldDB" id="A0A131XVH9"/>
<evidence type="ECO:0000256" key="8">
    <source>
        <dbReference type="RuleBase" id="RU367082"/>
    </source>
</evidence>
<dbReference type="GO" id="GO:0008418">
    <property type="term" value="F:protein-N-terminal asparagine amidohydrolase activity"/>
    <property type="evidence" value="ECO:0007669"/>
    <property type="project" value="UniProtKB-UniRule"/>
</dbReference>
<dbReference type="Gene3D" id="3.10.620.10">
    <property type="entry name" value="Protein N-terminal glutamine amidohydrolase, alpha beta roll"/>
    <property type="match status" value="1"/>
</dbReference>
<dbReference type="InterPro" id="IPR023128">
    <property type="entry name" value="Prot_N_Gln_amidohydro_ab_roll"/>
</dbReference>
<evidence type="ECO:0000256" key="4">
    <source>
        <dbReference type="ARBA" id="ARBA00012718"/>
    </source>
</evidence>
<organism evidence="10">
    <name type="scientific">Ixodes ricinus</name>
    <name type="common">Common tick</name>
    <name type="synonym">Acarus ricinus</name>
    <dbReference type="NCBI Taxonomy" id="34613"/>
    <lineage>
        <taxon>Eukaryota</taxon>
        <taxon>Metazoa</taxon>
        <taxon>Ecdysozoa</taxon>
        <taxon>Arthropoda</taxon>
        <taxon>Chelicerata</taxon>
        <taxon>Arachnida</taxon>
        <taxon>Acari</taxon>
        <taxon>Parasitiformes</taxon>
        <taxon>Ixodida</taxon>
        <taxon>Ixodoidea</taxon>
        <taxon>Ixodidae</taxon>
        <taxon>Ixodinae</taxon>
        <taxon>Ixodes</taxon>
    </lineage>
</organism>
<evidence type="ECO:0000259" key="9">
    <source>
        <dbReference type="Pfam" id="PF09764"/>
    </source>
</evidence>
<dbReference type="InterPro" id="IPR037132">
    <property type="entry name" value="N_Gln_amidohydro_ab_roll_sf"/>
</dbReference>
<dbReference type="InterPro" id="IPR039733">
    <property type="entry name" value="NTAQ1"/>
</dbReference>
<dbReference type="EC" id="3.5.1.122" evidence="4 8"/>
<proteinExistence type="evidence at transcript level"/>
<dbReference type="GO" id="GO:0070773">
    <property type="term" value="F:protein-N-terminal glutamine amidohydrolase activity"/>
    <property type="evidence" value="ECO:0007669"/>
    <property type="project" value="UniProtKB-UniRule"/>
</dbReference>
<protein>
    <recommendedName>
        <fullName evidence="5 8">Protein N-terminal glutamine amidohydrolase</fullName>
        <ecNumber evidence="4 8">3.5.1.122</ecNumber>
    </recommendedName>
    <alternativeName>
        <fullName evidence="8">Protein NH2-terminal glutamine deamidase</fullName>
    </alternativeName>
</protein>
<dbReference type="EMBL" id="GEFM01005578">
    <property type="protein sequence ID" value="JAP70218.1"/>
    <property type="molecule type" value="mRNA"/>
</dbReference>
<evidence type="ECO:0000256" key="2">
    <source>
        <dbReference type="ARBA" id="ARBA00008985"/>
    </source>
</evidence>
<evidence type="ECO:0000256" key="3">
    <source>
        <dbReference type="ARBA" id="ARBA00011245"/>
    </source>
</evidence>
<name>A0A131XVH9_IXORI</name>
<sequence length="200" mass="22700">MEMSLLKDLSLPAADECVYTSCYCEENVWKLCELTRATQPELLAQCSVVFVSNRRGAVPIWRQKSGSDSTGLSVWDYHVFFVYRPADGRPCQVYDLDTTLDFPVDFAVYVEHSFHPQTNLSPELAPMFRVVDASQFLDTFASDRSRMRAPDGSWLKPPPRYPCISTPSATDNLDEFVSVDEGVGVGKVYTLRQFVRKFDE</sequence>